<reference evidence="8 11" key="3">
    <citation type="journal article" date="2018" name="J Appl Environ Microbiol">
        <title>The gut symbionts Lactobacillus reuteri R2lc and 2010 encode a polyketide synthase cluster that activates the mammalian aryl-hydrocarbon receptor.</title>
        <authorList>
            <person name="Ozcam M."/>
            <person name="Roos S."/>
            <person name="Van Pijkeren J.P."/>
        </authorList>
    </citation>
    <scope>NUCLEOTIDE SEQUENCE [LARGE SCALE GENOMIC DNA]</scope>
    <source>
        <strain evidence="8 11">R2lc</strain>
    </source>
</reference>
<evidence type="ECO:0000256" key="1">
    <source>
        <dbReference type="ARBA" id="ARBA00004196"/>
    </source>
</evidence>
<feature type="transmembrane region" description="Helical" evidence="5">
    <location>
        <begin position="6"/>
        <end position="26"/>
    </location>
</feature>
<sequence length="303" mass="34092">MKKYIIGISSIIALLVIILGLSFVPWKSMGKNQKPIRVVTGLNFYGEVAQKVAGDHGQVISFIDNASVDPHDYQPNTKQAQQVAKANVVIENGLGYDSWVNKLVKSSSNHNKIKVINVASLTGKKDGDNEHIWYAPETVEKLANDLATQYGKIDPQHAKDYQKNARKYLASLQPLNEEIAKVKRQVNPNNNRVAVSEPVFDYALENAGYQIMDKHFEKAVEDGNDPSPKDIEEIQQAIINHQIAFFVDNSQTSDKVVDNLVKLAHEHDVPVLKVTETKPNGDDYMQWMLKQYQALSRIQQKEN</sequence>
<dbReference type="EMBL" id="JOSX01000009">
    <property type="protein sequence ID" value="KEK16247.1"/>
    <property type="molecule type" value="Genomic_DNA"/>
</dbReference>
<dbReference type="Proteomes" id="UP000276940">
    <property type="component" value="Unassembled WGS sequence"/>
</dbReference>
<keyword evidence="5" id="KW-1133">Transmembrane helix</keyword>
<dbReference type="GO" id="GO:0030001">
    <property type="term" value="P:metal ion transport"/>
    <property type="evidence" value="ECO:0007669"/>
    <property type="project" value="InterPro"/>
</dbReference>
<dbReference type="EMBL" id="QAZN01000013">
    <property type="protein sequence ID" value="PTV03522.1"/>
    <property type="molecule type" value="Genomic_DNA"/>
</dbReference>
<dbReference type="Pfam" id="PF01297">
    <property type="entry name" value="ZnuA"/>
    <property type="match status" value="1"/>
</dbReference>
<organism evidence="6 9">
    <name type="scientific">Limosilactobacillus reuteri</name>
    <name type="common">Lactobacillus reuteri</name>
    <dbReference type="NCBI Taxonomy" id="1598"/>
    <lineage>
        <taxon>Bacteria</taxon>
        <taxon>Bacillati</taxon>
        <taxon>Bacillota</taxon>
        <taxon>Bacilli</taxon>
        <taxon>Lactobacillales</taxon>
        <taxon>Lactobacillaceae</taxon>
        <taxon>Limosilactobacillus</taxon>
    </lineage>
</organism>
<evidence type="ECO:0000256" key="5">
    <source>
        <dbReference type="SAM" id="Phobius"/>
    </source>
</evidence>
<dbReference type="GO" id="GO:0030313">
    <property type="term" value="C:cell envelope"/>
    <property type="evidence" value="ECO:0007669"/>
    <property type="project" value="UniProtKB-SubCell"/>
</dbReference>
<keyword evidence="2" id="KW-0813">Transport</keyword>
<dbReference type="Proteomes" id="UP000027731">
    <property type="component" value="Unassembled WGS sequence"/>
</dbReference>
<dbReference type="EMBL" id="PTLS01000032">
    <property type="protein sequence ID" value="RMX24988.1"/>
    <property type="molecule type" value="Genomic_DNA"/>
</dbReference>
<dbReference type="Gene3D" id="3.40.50.1980">
    <property type="entry name" value="Nitrogenase molybdenum iron protein domain"/>
    <property type="match status" value="2"/>
</dbReference>
<dbReference type="PATRIC" id="fig|1598.90.peg.398"/>
<reference evidence="6 9" key="1">
    <citation type="submission" date="2014-06" db="EMBL/GenBank/DDBJ databases">
        <title>Genetic determinant of reutericyclin biosynthesis of Lactobacillus reuteri.</title>
        <authorList>
            <person name="Lin X."/>
            <person name="Duar R."/>
            <person name="Walter J."/>
            <person name="Gaenzle M."/>
        </authorList>
    </citation>
    <scope>NUCLEOTIDE SEQUENCE [LARGE SCALE GENOMIC DNA]</scope>
    <source>
        <strain evidence="6 9">LTH2584</strain>
    </source>
</reference>
<protein>
    <submittedName>
        <fullName evidence="6">Metal ABC transporter substrate-binding protein</fullName>
    </submittedName>
</protein>
<evidence type="ECO:0000313" key="10">
    <source>
        <dbReference type="Proteomes" id="UP000244083"/>
    </source>
</evidence>
<dbReference type="InterPro" id="IPR050492">
    <property type="entry name" value="Bact_metal-bind_prot9"/>
</dbReference>
<dbReference type="InterPro" id="IPR006127">
    <property type="entry name" value="ZnuA-like"/>
</dbReference>
<gene>
    <name evidence="8" type="ORF">C5O77_06850</name>
    <name evidence="7" type="ORF">DB325_07165</name>
    <name evidence="6" type="ORF">LR3_09265</name>
</gene>
<dbReference type="PANTHER" id="PTHR42953:SF1">
    <property type="entry name" value="METAL-BINDING PROTEIN HI_0362-RELATED"/>
    <property type="match status" value="1"/>
</dbReference>
<evidence type="ECO:0000256" key="2">
    <source>
        <dbReference type="ARBA" id="ARBA00022448"/>
    </source>
</evidence>
<name>A0A073JQS7_LIMRT</name>
<evidence type="ECO:0000313" key="9">
    <source>
        <dbReference type="Proteomes" id="UP000027731"/>
    </source>
</evidence>
<dbReference type="Proteomes" id="UP000244083">
    <property type="component" value="Unassembled WGS sequence"/>
</dbReference>
<evidence type="ECO:0000313" key="8">
    <source>
        <dbReference type="EMBL" id="RMX24988.1"/>
    </source>
</evidence>
<comment type="caution">
    <text evidence="6">The sequence shown here is derived from an EMBL/GenBank/DDBJ whole genome shotgun (WGS) entry which is preliminary data.</text>
</comment>
<comment type="subcellular location">
    <subcellularLocation>
        <location evidence="1">Cell envelope</location>
    </subcellularLocation>
</comment>
<dbReference type="RefSeq" id="WP_035154179.1">
    <property type="nucleotide sequence ID" value="NZ_JAJAOY010000105.1"/>
</dbReference>
<evidence type="ECO:0000313" key="6">
    <source>
        <dbReference type="EMBL" id="KEK16247.1"/>
    </source>
</evidence>
<keyword evidence="5" id="KW-0812">Transmembrane</keyword>
<dbReference type="SUPFAM" id="SSF53807">
    <property type="entry name" value="Helical backbone' metal receptor"/>
    <property type="match status" value="1"/>
</dbReference>
<keyword evidence="3" id="KW-0479">Metal-binding</keyword>
<reference evidence="7" key="2">
    <citation type="journal article" date="2018" name="Genome Announc.">
        <title>Fifty-Six Draft Genome Sequences of 10 Lactobacillus Species from 22 Commercial Dietary Supplements.</title>
        <authorList>
            <person name="Gangiredla J."/>
            <person name="Barnaba T.J."/>
            <person name="Mammel M.K."/>
            <person name="Lacher D.W."/>
            <person name="Elkins C.A."/>
            <person name="Lampel K.A."/>
            <person name="Whitehouse C.A."/>
            <person name="Tartera C."/>
        </authorList>
    </citation>
    <scope>NUCLEOTIDE SEQUENCE</scope>
    <source>
        <strain evidence="7">DS12_10</strain>
    </source>
</reference>
<dbReference type="PANTHER" id="PTHR42953">
    <property type="entry name" value="HIGH-AFFINITY ZINC UPTAKE SYSTEM PROTEIN ZNUA-RELATED"/>
    <property type="match status" value="1"/>
</dbReference>
<evidence type="ECO:0000313" key="11">
    <source>
        <dbReference type="Proteomes" id="UP000276940"/>
    </source>
</evidence>
<keyword evidence="4" id="KW-0732">Signal</keyword>
<evidence type="ECO:0000256" key="3">
    <source>
        <dbReference type="ARBA" id="ARBA00022723"/>
    </source>
</evidence>
<reference evidence="10" key="4">
    <citation type="submission" date="2018-04" db="EMBL/GenBank/DDBJ databases">
        <title>Draft Genome Sequences of 10 Lactobacillus Species from 22 Commercial Probiotic Products.</title>
        <authorList>
            <person name="Gangiredla J."/>
            <person name="Barnaba T.J."/>
            <person name="Mammel M.K."/>
            <person name="Lacher D.W."/>
            <person name="Elkins C.A."/>
            <person name="Lampel K.A."/>
            <person name="Whitehouse C.A."/>
            <person name="Tartera C."/>
        </authorList>
    </citation>
    <scope>NUCLEOTIDE SEQUENCE [LARGE SCALE GENOMIC DNA]</scope>
    <source>
        <strain evidence="10">DS12_10</strain>
    </source>
</reference>
<dbReference type="GO" id="GO:0046872">
    <property type="term" value="F:metal ion binding"/>
    <property type="evidence" value="ECO:0007669"/>
    <property type="project" value="UniProtKB-KW"/>
</dbReference>
<evidence type="ECO:0000256" key="4">
    <source>
        <dbReference type="ARBA" id="ARBA00022729"/>
    </source>
</evidence>
<keyword evidence="5" id="KW-0472">Membrane</keyword>
<proteinExistence type="predicted"/>
<evidence type="ECO:0000313" key="7">
    <source>
        <dbReference type="EMBL" id="PTV03522.1"/>
    </source>
</evidence>
<accession>A0A073JQS7</accession>
<dbReference type="AlphaFoldDB" id="A0A073JQS7"/>